<dbReference type="Gene3D" id="3.40.50.300">
    <property type="entry name" value="P-loop containing nucleotide triphosphate hydrolases"/>
    <property type="match status" value="1"/>
</dbReference>
<feature type="transmembrane region" description="Helical" evidence="1">
    <location>
        <begin position="7"/>
        <end position="28"/>
    </location>
</feature>
<accession>A0A1M6NU00</accession>
<dbReference type="EMBL" id="FRAC01000008">
    <property type="protein sequence ID" value="SHJ99181.1"/>
    <property type="molecule type" value="Genomic_DNA"/>
</dbReference>
<dbReference type="Proteomes" id="UP000184386">
    <property type="component" value="Unassembled WGS sequence"/>
</dbReference>
<dbReference type="NCBIfam" id="NF005253">
    <property type="entry name" value="PRK06762.1-4"/>
    <property type="match status" value="1"/>
</dbReference>
<dbReference type="SUPFAM" id="SSF52540">
    <property type="entry name" value="P-loop containing nucleoside triphosphate hydrolases"/>
    <property type="match status" value="1"/>
</dbReference>
<dbReference type="CDD" id="cd02019">
    <property type="entry name" value="NK"/>
    <property type="match status" value="1"/>
</dbReference>
<dbReference type="InterPro" id="IPR027417">
    <property type="entry name" value="P-loop_NTPase"/>
</dbReference>
<evidence type="ECO:0008006" key="4">
    <source>
        <dbReference type="Google" id="ProtNLM"/>
    </source>
</evidence>
<dbReference type="STRING" id="1121322.SAMN02745136_01451"/>
<gene>
    <name evidence="2" type="ORF">SAMN02745136_01451</name>
</gene>
<keyword evidence="1" id="KW-0812">Transmembrane</keyword>
<evidence type="ECO:0000313" key="2">
    <source>
        <dbReference type="EMBL" id="SHJ99181.1"/>
    </source>
</evidence>
<keyword evidence="3" id="KW-1185">Reference proteome</keyword>
<sequence length="195" mass="22424">MKKLKDLQAFSIAGSGILFIMFIIEVAIMNKSKIIILRGNSGSGKSTAAKSLQNKFGQGTLLLSQDVIRREMLWVKDGIGTKALPLLLELVKYGRENCDVVILEGILKAAWYKELFEQIKIEFDLRIYAYYYEIPFEETLIRHQTKPNCHEFGKEEMKDWWNEKDYIGIIPEKIITADFSLDSAVDMIYQDVMNA</sequence>
<dbReference type="Pfam" id="PF13671">
    <property type="entry name" value="AAA_33"/>
    <property type="match status" value="1"/>
</dbReference>
<proteinExistence type="predicted"/>
<dbReference type="NCBIfam" id="NF005255">
    <property type="entry name" value="PRK06762.2-2"/>
    <property type="match status" value="1"/>
</dbReference>
<name>A0A1M6NU00_9FIRM</name>
<protein>
    <recommendedName>
        <fullName evidence="4">Uridine kinase</fullName>
    </recommendedName>
</protein>
<evidence type="ECO:0000313" key="3">
    <source>
        <dbReference type="Proteomes" id="UP000184386"/>
    </source>
</evidence>
<organism evidence="2 3">
    <name type="scientific">Anaerocolumna jejuensis DSM 15929</name>
    <dbReference type="NCBI Taxonomy" id="1121322"/>
    <lineage>
        <taxon>Bacteria</taxon>
        <taxon>Bacillati</taxon>
        <taxon>Bacillota</taxon>
        <taxon>Clostridia</taxon>
        <taxon>Lachnospirales</taxon>
        <taxon>Lachnospiraceae</taxon>
        <taxon>Anaerocolumna</taxon>
    </lineage>
</organism>
<dbReference type="AlphaFoldDB" id="A0A1M6NU00"/>
<keyword evidence="1" id="KW-0472">Membrane</keyword>
<keyword evidence="1" id="KW-1133">Transmembrane helix</keyword>
<reference evidence="2 3" key="1">
    <citation type="submission" date="2016-11" db="EMBL/GenBank/DDBJ databases">
        <authorList>
            <person name="Jaros S."/>
            <person name="Januszkiewicz K."/>
            <person name="Wedrychowicz H."/>
        </authorList>
    </citation>
    <scope>NUCLEOTIDE SEQUENCE [LARGE SCALE GENOMIC DNA]</scope>
    <source>
        <strain evidence="2 3">DSM 15929</strain>
    </source>
</reference>
<evidence type="ECO:0000256" key="1">
    <source>
        <dbReference type="SAM" id="Phobius"/>
    </source>
</evidence>